<name>A0ABV7P326_9PSEU</name>
<sequence>MQDEPATRVSAPARIDWPADARGRLGLDDVRKVEAETRRFRALDYRYGGGRCSDAVAAHRLWASRLLGRDCDESVRRRLCTALADLTNLVGWTAFDDGRADLAHAAFDRALRLAGAGEDAVLVSNICYRKGRVFLHYDRPRQALGAFRRGERAAVSGGSPLMLSVLRANMAWAYARLGDSRQAIRWLGRAHAAFDESDLTDVPPYVAFFGETDLAAMAGTVHNELATTADPAYAGAAIIALTGVVDSYPCAMARSKALCLTMLATSHLVHGDADHSVRVADAVLTSAASMNSTRLADRLRPLWTQAHLRRANADARDLADRIADLRTAA</sequence>
<reference evidence="2" key="1">
    <citation type="journal article" date="2019" name="Int. J. Syst. Evol. Microbiol.">
        <title>The Global Catalogue of Microorganisms (GCM) 10K type strain sequencing project: providing services to taxonomists for standard genome sequencing and annotation.</title>
        <authorList>
            <consortium name="The Broad Institute Genomics Platform"/>
            <consortium name="The Broad Institute Genome Sequencing Center for Infectious Disease"/>
            <person name="Wu L."/>
            <person name="Ma J."/>
        </authorList>
    </citation>
    <scope>NUCLEOTIDE SEQUENCE [LARGE SCALE GENOMIC DNA]</scope>
    <source>
        <strain evidence="2">CGMCC 4.7676</strain>
    </source>
</reference>
<dbReference type="SUPFAM" id="SSF48452">
    <property type="entry name" value="TPR-like"/>
    <property type="match status" value="1"/>
</dbReference>
<dbReference type="Proteomes" id="UP001595645">
    <property type="component" value="Unassembled WGS sequence"/>
</dbReference>
<dbReference type="InterPro" id="IPR011990">
    <property type="entry name" value="TPR-like_helical_dom_sf"/>
</dbReference>
<keyword evidence="2" id="KW-1185">Reference proteome</keyword>
<dbReference type="RefSeq" id="WP_378241675.1">
    <property type="nucleotide sequence ID" value="NZ_JBHRWK010000042.1"/>
</dbReference>
<organism evidence="1 2">
    <name type="scientific">Amycolatopsis speibonae</name>
    <dbReference type="NCBI Taxonomy" id="1450224"/>
    <lineage>
        <taxon>Bacteria</taxon>
        <taxon>Bacillati</taxon>
        <taxon>Actinomycetota</taxon>
        <taxon>Actinomycetes</taxon>
        <taxon>Pseudonocardiales</taxon>
        <taxon>Pseudonocardiaceae</taxon>
        <taxon>Amycolatopsis</taxon>
    </lineage>
</organism>
<protein>
    <submittedName>
        <fullName evidence="1">Transcriptional regulator</fullName>
    </submittedName>
</protein>
<accession>A0ABV7P326</accession>
<gene>
    <name evidence="1" type="ORF">ACFOSH_25995</name>
</gene>
<evidence type="ECO:0000313" key="2">
    <source>
        <dbReference type="Proteomes" id="UP001595645"/>
    </source>
</evidence>
<evidence type="ECO:0000313" key="1">
    <source>
        <dbReference type="EMBL" id="MFC3452901.1"/>
    </source>
</evidence>
<comment type="caution">
    <text evidence="1">The sequence shown here is derived from an EMBL/GenBank/DDBJ whole genome shotgun (WGS) entry which is preliminary data.</text>
</comment>
<dbReference type="EMBL" id="JBHRWK010000042">
    <property type="protein sequence ID" value="MFC3452901.1"/>
    <property type="molecule type" value="Genomic_DNA"/>
</dbReference>
<proteinExistence type="predicted"/>
<dbReference type="Gene3D" id="1.25.40.10">
    <property type="entry name" value="Tetratricopeptide repeat domain"/>
    <property type="match status" value="1"/>
</dbReference>